<comment type="caution">
    <text evidence="1">The sequence shown here is derived from an EMBL/GenBank/DDBJ whole genome shotgun (WGS) entry which is preliminary data.</text>
</comment>
<organism evidence="1 2">
    <name type="scientific">Candidatus Uhrbacteria bacterium RIFOXYB2_FULL_57_15</name>
    <dbReference type="NCBI Taxonomy" id="1802422"/>
    <lineage>
        <taxon>Bacteria</taxon>
        <taxon>Candidatus Uhriibacteriota</taxon>
    </lineage>
</organism>
<proteinExistence type="predicted"/>
<gene>
    <name evidence="1" type="ORF">A2304_02155</name>
</gene>
<dbReference type="Proteomes" id="UP000176501">
    <property type="component" value="Unassembled WGS sequence"/>
</dbReference>
<sequence length="63" mass="7132">MKRAFVIHGWDGTPDHGFFPWLRDESEAIVRERLGGKTVIAHGRGHFSGDDGCVDLHEIIEFI</sequence>
<evidence type="ECO:0000313" key="2">
    <source>
        <dbReference type="Proteomes" id="UP000176501"/>
    </source>
</evidence>
<protein>
    <recommendedName>
        <fullName evidence="3">Alpha/beta hydrolase</fullName>
    </recommendedName>
</protein>
<dbReference type="AlphaFoldDB" id="A0A1F7W6M1"/>
<dbReference type="EMBL" id="MGFE01000020">
    <property type="protein sequence ID" value="OGL98473.1"/>
    <property type="molecule type" value="Genomic_DNA"/>
</dbReference>
<evidence type="ECO:0000313" key="1">
    <source>
        <dbReference type="EMBL" id="OGL98473.1"/>
    </source>
</evidence>
<reference evidence="1 2" key="1">
    <citation type="journal article" date="2016" name="Nat. Commun.">
        <title>Thousands of microbial genomes shed light on interconnected biogeochemical processes in an aquifer system.</title>
        <authorList>
            <person name="Anantharaman K."/>
            <person name="Brown C.T."/>
            <person name="Hug L.A."/>
            <person name="Sharon I."/>
            <person name="Castelle C.J."/>
            <person name="Probst A.J."/>
            <person name="Thomas B.C."/>
            <person name="Singh A."/>
            <person name="Wilkins M.J."/>
            <person name="Karaoz U."/>
            <person name="Brodie E.L."/>
            <person name="Williams K.H."/>
            <person name="Hubbard S.S."/>
            <person name="Banfield J.F."/>
        </authorList>
    </citation>
    <scope>NUCLEOTIDE SEQUENCE [LARGE SCALE GENOMIC DNA]</scope>
</reference>
<evidence type="ECO:0008006" key="3">
    <source>
        <dbReference type="Google" id="ProtNLM"/>
    </source>
</evidence>
<accession>A0A1F7W6M1</accession>
<name>A0A1F7W6M1_9BACT</name>